<dbReference type="EMBL" id="LVJI01000007">
    <property type="protein sequence ID" value="OAB47252.1"/>
    <property type="molecule type" value="Genomic_DNA"/>
</dbReference>
<evidence type="ECO:0000256" key="1">
    <source>
        <dbReference type="SAM" id="Phobius"/>
    </source>
</evidence>
<dbReference type="RefSeq" id="WP_068647541.1">
    <property type="nucleotide sequence ID" value="NZ_CP043611.1"/>
</dbReference>
<feature type="transmembrane region" description="Helical" evidence="1">
    <location>
        <begin position="59"/>
        <end position="89"/>
    </location>
</feature>
<keyword evidence="1" id="KW-1133">Transmembrane helix</keyword>
<feature type="transmembrane region" description="Helical" evidence="1">
    <location>
        <begin position="109"/>
        <end position="142"/>
    </location>
</feature>
<evidence type="ECO:0000313" key="3">
    <source>
        <dbReference type="Proteomes" id="UP000077355"/>
    </source>
</evidence>
<dbReference type="Proteomes" id="UP000077355">
    <property type="component" value="Unassembled WGS sequence"/>
</dbReference>
<evidence type="ECO:0008006" key="4">
    <source>
        <dbReference type="Google" id="ProtNLM"/>
    </source>
</evidence>
<accession>A0A168Q0F1</accession>
<keyword evidence="1" id="KW-0472">Membrane</keyword>
<comment type="caution">
    <text evidence="2">The sequence shown here is derived from an EMBL/GenBank/DDBJ whole genome shotgun (WGS) entry which is preliminary data.</text>
</comment>
<proteinExistence type="predicted"/>
<dbReference type="AlphaFoldDB" id="A0A168Q0F1"/>
<gene>
    <name evidence="2" type="ORF">PBAT_05965</name>
</gene>
<protein>
    <recommendedName>
        <fullName evidence="4">DUF4956 domain-containing protein</fullName>
    </recommendedName>
</protein>
<name>A0A168Q0F1_9BACL</name>
<feature type="transmembrane region" description="Helical" evidence="1">
    <location>
        <begin position="24"/>
        <end position="47"/>
    </location>
</feature>
<evidence type="ECO:0000313" key="2">
    <source>
        <dbReference type="EMBL" id="OAB47252.1"/>
    </source>
</evidence>
<dbReference type="Pfam" id="PF16316">
    <property type="entry name" value="DUF4956"/>
    <property type="match status" value="1"/>
</dbReference>
<keyword evidence="1" id="KW-0812">Transmembrane</keyword>
<dbReference type="OrthoDB" id="9803265at2"/>
<dbReference type="InterPro" id="IPR032531">
    <property type="entry name" value="DUF4956"/>
</dbReference>
<keyword evidence="3" id="KW-1185">Reference proteome</keyword>
<organism evidence="2 3">
    <name type="scientific">Paenibacillus antarcticus</name>
    <dbReference type="NCBI Taxonomy" id="253703"/>
    <lineage>
        <taxon>Bacteria</taxon>
        <taxon>Bacillati</taxon>
        <taxon>Bacillota</taxon>
        <taxon>Bacilli</taxon>
        <taxon>Bacillales</taxon>
        <taxon>Paenibacillaceae</taxon>
        <taxon>Paenibacillus</taxon>
    </lineage>
</organism>
<sequence>MAENFNFQDIVKKSVLNLEAFRNISYIDVFVGLLSAFAIGMFIYWIYRKSFRGVVYSYNYNVSFVLMTMITALIIMTISTNIVLSLGMVGALSIVRFRTAVKDPLDIVYMFWAIAAGIASGAKLYPIALLGSLLIGLTLMWLSRRKIKDQPYLLIIRHSSIAADEVRQQLRKLDYRLKSKTVRKEFTEITVEIRLRDDNTAFVHDISDITGVQDASLINYTGDYAQ</sequence>
<reference evidence="2 3" key="1">
    <citation type="submission" date="2016-03" db="EMBL/GenBank/DDBJ databases">
        <title>Draft genome sequence of Paenibacillus antarcticus CECT 5836.</title>
        <authorList>
            <person name="Shin S.-K."/>
            <person name="Yi H."/>
        </authorList>
    </citation>
    <scope>NUCLEOTIDE SEQUENCE [LARGE SCALE GENOMIC DNA]</scope>
    <source>
        <strain evidence="2 3">CECT 5836</strain>
    </source>
</reference>